<proteinExistence type="predicted"/>
<gene>
    <name evidence="1" type="ORF">A6J80_00035</name>
</gene>
<reference evidence="1" key="1">
    <citation type="submission" date="2017-12" db="EMBL/GenBank/DDBJ databases">
        <title>FDA dAtabase for Regulatory Grade micrObial Sequences (FDA-ARGOS): Supporting development and validation of Infectious Disease Dx tests.</title>
        <authorList>
            <person name="Campos J."/>
            <person name="Goldberg B."/>
            <person name="Tallon L."/>
            <person name="Sadzewicz L."/>
            <person name="Sengamalay N."/>
            <person name="Ott S."/>
            <person name="Godinez A."/>
            <person name="Nagaraj S."/>
            <person name="Vyas G."/>
            <person name="Aluvathingal J."/>
            <person name="Nadendla S."/>
            <person name="Geyer C."/>
            <person name="Nandy P."/>
            <person name="Hobson J."/>
            <person name="Sichtig H."/>
        </authorList>
    </citation>
    <scope>NUCLEOTIDE SEQUENCE</scope>
    <source>
        <strain evidence="1">FDAARGOS_252</strain>
        <plasmid evidence="1">unnamed2</plasmid>
    </source>
</reference>
<name>A0A1V0GMD8_9RHOB</name>
<organism evidence="1 2">
    <name type="scientific">Paracoccus yeei</name>
    <dbReference type="NCBI Taxonomy" id="147645"/>
    <lineage>
        <taxon>Bacteria</taxon>
        <taxon>Pseudomonadati</taxon>
        <taxon>Pseudomonadota</taxon>
        <taxon>Alphaproteobacteria</taxon>
        <taxon>Rhodobacterales</taxon>
        <taxon>Paracoccaceae</taxon>
        <taxon>Paracoccus</taxon>
    </lineage>
</organism>
<sequence>MTTMHVAGLLRTDMFQISIGGRPATMEALFPGWTELDRLGLVIDAPLGGVGATHLVQCAMMAYYDARPTRRSSRAVYPEIYAFHIGKSHGAHAPYDFWPARREVILRTDDHREVLDAINDRGITRLAVPDRPPRDVVHRPKEVEAALDRIASAFVYSASGRVAGGDVEIAGTDKRTEFNPTQALRPVSEIVSMRRAPGAVNSSGIPIKENDDDYANWLVACDAEVDPKDRQAALQTRVGLRSAEGLVTETYRRVEVTEALARLASAGRGGLAAEVA</sequence>
<keyword evidence="2" id="KW-1185">Reference proteome</keyword>
<evidence type="ECO:0000313" key="2">
    <source>
        <dbReference type="Proteomes" id="UP000191257"/>
    </source>
</evidence>
<dbReference type="eggNOG" id="ENOG502ZEZJ">
    <property type="taxonomic scope" value="Bacteria"/>
</dbReference>
<dbReference type="RefSeq" id="WP_105291391.1">
    <property type="nucleotide sequence ID" value="NZ_CALTWI010000078.1"/>
</dbReference>
<protein>
    <submittedName>
        <fullName evidence="1">Uncharacterized protein</fullName>
    </submittedName>
</protein>
<dbReference type="AlphaFoldDB" id="A0A1V0GMD8"/>
<geneLocation type="plasmid" evidence="1 2">
    <name>unnamed2</name>
</geneLocation>
<accession>A0A1V0GMD8</accession>
<dbReference type="KEGG" id="pye:A6J80_00035"/>
<keyword evidence="1" id="KW-0614">Plasmid</keyword>
<dbReference type="EMBL" id="CP020440">
    <property type="protein sequence ID" value="ARC34958.2"/>
    <property type="molecule type" value="Genomic_DNA"/>
</dbReference>
<evidence type="ECO:0000313" key="1">
    <source>
        <dbReference type="EMBL" id="ARC34958.2"/>
    </source>
</evidence>
<dbReference type="Proteomes" id="UP000191257">
    <property type="component" value="Plasmid unnamed2"/>
</dbReference>